<feature type="domain" description="Transposase DDE" evidence="2">
    <location>
        <begin position="1"/>
        <end position="115"/>
    </location>
</feature>
<evidence type="ECO:0000313" key="3">
    <source>
        <dbReference type="EMBL" id="MBT9812761.1"/>
    </source>
</evidence>
<evidence type="ECO:0000313" key="4">
    <source>
        <dbReference type="Proteomes" id="UP000708338"/>
    </source>
</evidence>
<comment type="caution">
    <text evidence="3">The sequence shown here is derived from an EMBL/GenBank/DDBJ whole genome shotgun (WGS) entry which is preliminary data.</text>
</comment>
<dbReference type="AlphaFoldDB" id="A0AA41FJ56"/>
<gene>
    <name evidence="3" type="ORF">GPL26_24515</name>
</gene>
<accession>A0AA41FJ56</accession>
<dbReference type="PANTHER" id="PTHR33408">
    <property type="entry name" value="TRANSPOSASE"/>
    <property type="match status" value="1"/>
</dbReference>
<dbReference type="InterPro" id="IPR025668">
    <property type="entry name" value="Tnp_DDE_dom"/>
</dbReference>
<evidence type="ECO:0000256" key="1">
    <source>
        <dbReference type="SAM" id="MobiDB-lite"/>
    </source>
</evidence>
<sequence length="115" mass="13743">ICHDGRELRHIRTESKEQDGYTQTVEVYGCADCSGCEHKSKCLYKYNAEKNPDRNKVMKINERWEELREESHTNIQSEEGILKRQTRSIQTEGHFGDIKENENFRRFNYRSEEKV</sequence>
<dbReference type="EMBL" id="WQPS01000067">
    <property type="protein sequence ID" value="MBT9812761.1"/>
    <property type="molecule type" value="Genomic_DNA"/>
</dbReference>
<name>A0AA41FJ56_9FIRM</name>
<dbReference type="PANTHER" id="PTHR33408:SF2">
    <property type="entry name" value="TRANSPOSASE DDE DOMAIN-CONTAINING PROTEIN"/>
    <property type="match status" value="1"/>
</dbReference>
<feature type="non-terminal residue" evidence="3">
    <location>
        <position position="1"/>
    </location>
</feature>
<feature type="non-terminal residue" evidence="3">
    <location>
        <position position="115"/>
    </location>
</feature>
<dbReference type="Proteomes" id="UP000708338">
    <property type="component" value="Unassembled WGS sequence"/>
</dbReference>
<feature type="region of interest" description="Disordered" evidence="1">
    <location>
        <begin position="70"/>
        <end position="97"/>
    </location>
</feature>
<protein>
    <submittedName>
        <fullName evidence="3">IS1182 family transposase</fullName>
    </submittedName>
</protein>
<organism evidence="3 4">
    <name type="scientific">Enterocloster citroniae</name>
    <dbReference type="NCBI Taxonomy" id="358743"/>
    <lineage>
        <taxon>Bacteria</taxon>
        <taxon>Bacillati</taxon>
        <taxon>Bacillota</taxon>
        <taxon>Clostridia</taxon>
        <taxon>Lachnospirales</taxon>
        <taxon>Lachnospiraceae</taxon>
        <taxon>Enterocloster</taxon>
    </lineage>
</organism>
<dbReference type="RefSeq" id="WP_215630343.1">
    <property type="nucleotide sequence ID" value="NZ_WQPS01000067.1"/>
</dbReference>
<proteinExistence type="predicted"/>
<reference evidence="3" key="1">
    <citation type="journal article" date="2021" name="Gut Microbes">
        <title>A synthetic consortium of 100 gut commensals modulates the composition and function in a colon model of the microbiome of elderly subjects.</title>
        <authorList>
            <person name="Perez M."/>
            <person name="Ntemiri A."/>
            <person name="Tan H."/>
            <person name="Harris H.M.B."/>
            <person name="Roager H.M."/>
            <person name="Ribiere C."/>
            <person name="O'Toole P.W."/>
        </authorList>
    </citation>
    <scope>NUCLEOTIDE SEQUENCE</scope>
    <source>
        <strain evidence="3">MCC335</strain>
    </source>
</reference>
<dbReference type="Pfam" id="PF13751">
    <property type="entry name" value="DDE_Tnp_1_6"/>
    <property type="match status" value="1"/>
</dbReference>
<evidence type="ECO:0000259" key="2">
    <source>
        <dbReference type="Pfam" id="PF13751"/>
    </source>
</evidence>